<feature type="compositionally biased region" description="Polar residues" evidence="3">
    <location>
        <begin position="499"/>
        <end position="511"/>
    </location>
</feature>
<dbReference type="EMBL" id="KV906597">
    <property type="protein sequence ID" value="OON14509.1"/>
    <property type="molecule type" value="Genomic_DNA"/>
</dbReference>
<feature type="region of interest" description="Disordered" evidence="3">
    <location>
        <begin position="33"/>
        <end position="104"/>
    </location>
</feature>
<reference evidence="5 6" key="1">
    <citation type="submission" date="2015-03" db="EMBL/GenBank/DDBJ databases">
        <title>Draft genome of the nematode, Opisthorchis viverrini.</title>
        <authorList>
            <person name="Mitreva M."/>
        </authorList>
    </citation>
    <scope>NUCLEOTIDE SEQUENCE [LARGE SCALE GENOMIC DNA]</scope>
    <source>
        <strain evidence="5">Khon Kaen</strain>
    </source>
</reference>
<feature type="region of interest" description="Disordered" evidence="3">
    <location>
        <begin position="557"/>
        <end position="604"/>
    </location>
</feature>
<name>A0A1S8WJ92_OPIVI</name>
<gene>
    <name evidence="5" type="ORF">X801_09700</name>
</gene>
<evidence type="ECO:0000313" key="5">
    <source>
        <dbReference type="EMBL" id="OON14509.1"/>
    </source>
</evidence>
<dbReference type="PANTHER" id="PTHR15904:SF17">
    <property type="entry name" value="RHO-GAP DOMAIN-CONTAINING PROTEIN"/>
    <property type="match status" value="1"/>
</dbReference>
<evidence type="ECO:0000313" key="6">
    <source>
        <dbReference type="Proteomes" id="UP000243686"/>
    </source>
</evidence>
<protein>
    <recommendedName>
        <fullName evidence="4">FAM13A-like domain-containing protein</fullName>
    </recommendedName>
</protein>
<comment type="similarity">
    <text evidence="1">Belongs to the FAM13 family.</text>
</comment>
<keyword evidence="2" id="KW-0175">Coiled coil</keyword>
<dbReference type="Pfam" id="PF26116">
    <property type="entry name" value="FAM13A"/>
    <property type="match status" value="1"/>
</dbReference>
<proteinExistence type="inferred from homology"/>
<dbReference type="InterPro" id="IPR059029">
    <property type="entry name" value="FAM13A_dom"/>
</dbReference>
<feature type="region of interest" description="Disordered" evidence="3">
    <location>
        <begin position="668"/>
        <end position="693"/>
    </location>
</feature>
<dbReference type="AlphaFoldDB" id="A0A1S8WJ92"/>
<dbReference type="PANTHER" id="PTHR15904">
    <property type="entry name" value="FAM13"/>
    <property type="match status" value="1"/>
</dbReference>
<evidence type="ECO:0000256" key="3">
    <source>
        <dbReference type="SAM" id="MobiDB-lite"/>
    </source>
</evidence>
<feature type="domain" description="FAM13A-like" evidence="4">
    <location>
        <begin position="762"/>
        <end position="826"/>
    </location>
</feature>
<feature type="coiled-coil region" evidence="2">
    <location>
        <begin position="220"/>
        <end position="280"/>
    </location>
</feature>
<feature type="compositionally biased region" description="Low complexity" evidence="3">
    <location>
        <begin position="679"/>
        <end position="693"/>
    </location>
</feature>
<feature type="coiled-coil region" evidence="2">
    <location>
        <begin position="760"/>
        <end position="824"/>
    </location>
</feature>
<feature type="region of interest" description="Disordered" evidence="3">
    <location>
        <begin position="492"/>
        <end position="514"/>
    </location>
</feature>
<evidence type="ECO:0000259" key="4">
    <source>
        <dbReference type="Pfam" id="PF26116"/>
    </source>
</evidence>
<feature type="compositionally biased region" description="Low complexity" evidence="3">
    <location>
        <begin position="58"/>
        <end position="73"/>
    </location>
</feature>
<evidence type="ECO:0000256" key="2">
    <source>
        <dbReference type="SAM" id="Coils"/>
    </source>
</evidence>
<feature type="compositionally biased region" description="Polar residues" evidence="3">
    <location>
        <begin position="76"/>
        <end position="104"/>
    </location>
</feature>
<evidence type="ECO:0000256" key="1">
    <source>
        <dbReference type="ARBA" id="ARBA00007549"/>
    </source>
</evidence>
<accession>A0A1S8WJ92</accession>
<keyword evidence="6" id="KW-1185">Reference proteome</keyword>
<dbReference type="Proteomes" id="UP000243686">
    <property type="component" value="Unassembled WGS sequence"/>
</dbReference>
<sequence>MTLLIENAAHFFRMNASSCANVTQPSFPTELFASDKVNARRGSEGPTRPILEANGAQSNSSGSESLSNSTTLGFPKSSQPKLHPTGSTDNDITGTSIHQSPTTWQTEDLSAGLAAAIRVCIEEHVLGPTESYSDIQPCVTPDSVTDKHANFCTNSQPTFSPSYEACTLPSRGRLNSEPQANFSDAKTPIVTSSTLDTRDNFGHNRSPVRKSLTSTAPDTLLQLTQRLHLIKSQVRDYERNFEATWGRKPNFMEKRAESRVRKLLDELTEIRTQIKQARIVTAETVEGPQSPAHDAVEHEVDHLRPIPSTPDPTDEAPIPRSDVQVIHDSGKKHRQLNGTSQMNDCPAQGSATLKCLQGASSVWDPKYWSSEYNTTTTGMLAHTLPSLSNAPSAAHSYKASNPARSSEASLTETYELLIHRLAEKRASARRPEDLTLMNPKQIESEKLAIQKALLYFESLHGRPRTREERLIMRPIYDRYRAVKRLLSATTQDERPLTANPPTEGQISGSDTRATDLDSEFCSRGTHIISSELDEVESITRTSFRRPTSAHPHLHMDTRTCLSTQPPHRVGTASTYSMNRRKSQPGINSGDDESPSLLRQSQQQFTWNTRVSTIPRPVQLAEEVELQLPPPDSTGRNEWCKFNEKRLTFYQYFVESSTCVPSATVTSEENIRPSPSREFPSSTPLLRTTSVSTSTRAKDELNGLVSDKPDVRFARSEPPLMNQQKSSHDIRAVSSPSEFISTITASESQNAGHGEFSRWTLIQLQDELQSVQDSKRHLQKILKDFEHEFMQATGHKVERNDRLCMRAEYAQYKVLKTRLHQLETELESRTG</sequence>
<feature type="compositionally biased region" description="Polar residues" evidence="3">
    <location>
        <begin position="559"/>
        <end position="577"/>
    </location>
</feature>
<organism evidence="5 6">
    <name type="scientific">Opisthorchis viverrini</name>
    <name type="common">Southeast Asian liver fluke</name>
    <dbReference type="NCBI Taxonomy" id="6198"/>
    <lineage>
        <taxon>Eukaryota</taxon>
        <taxon>Metazoa</taxon>
        <taxon>Spiralia</taxon>
        <taxon>Lophotrochozoa</taxon>
        <taxon>Platyhelminthes</taxon>
        <taxon>Trematoda</taxon>
        <taxon>Digenea</taxon>
        <taxon>Opisthorchiida</taxon>
        <taxon>Opisthorchiata</taxon>
        <taxon>Opisthorchiidae</taxon>
        <taxon>Opisthorchis</taxon>
    </lineage>
</organism>
<dbReference type="InterPro" id="IPR039102">
    <property type="entry name" value="FAM13"/>
</dbReference>